<keyword evidence="2" id="KW-0732">Signal</keyword>
<feature type="compositionally biased region" description="Low complexity" evidence="1">
    <location>
        <begin position="30"/>
        <end position="75"/>
    </location>
</feature>
<dbReference type="GO" id="GO:0008061">
    <property type="term" value="F:chitin binding"/>
    <property type="evidence" value="ECO:0007669"/>
    <property type="project" value="InterPro"/>
</dbReference>
<feature type="region of interest" description="Disordered" evidence="1">
    <location>
        <begin position="26"/>
        <end position="95"/>
    </location>
</feature>
<dbReference type="Pfam" id="PF01607">
    <property type="entry name" value="CBM_14"/>
    <property type="match status" value="1"/>
</dbReference>
<dbReference type="SMART" id="SM00494">
    <property type="entry name" value="ChtBD2"/>
    <property type="match status" value="1"/>
</dbReference>
<evidence type="ECO:0000259" key="3">
    <source>
        <dbReference type="PROSITE" id="PS50940"/>
    </source>
</evidence>
<gene>
    <name evidence="4" type="primary">RvY_07464-1</name>
    <name evidence="4" type="synonym">RvY_07464.1</name>
    <name evidence="4" type="ORF">RvY_07464</name>
</gene>
<dbReference type="EMBL" id="BDGG01000003">
    <property type="protein sequence ID" value="GAU95948.1"/>
    <property type="molecule type" value="Genomic_DNA"/>
</dbReference>
<dbReference type="OrthoDB" id="6428908at2759"/>
<protein>
    <recommendedName>
        <fullName evidence="3">Chitin-binding type-2 domain-containing protein</fullName>
    </recommendedName>
</protein>
<proteinExistence type="predicted"/>
<dbReference type="Proteomes" id="UP000186922">
    <property type="component" value="Unassembled WGS sequence"/>
</dbReference>
<comment type="caution">
    <text evidence="4">The sequence shown here is derived from an EMBL/GenBank/DDBJ whole genome shotgun (WGS) entry which is preliminary data.</text>
</comment>
<dbReference type="SUPFAM" id="SSF57625">
    <property type="entry name" value="Invertebrate chitin-binding proteins"/>
    <property type="match status" value="1"/>
</dbReference>
<name>A0A1D1VBR9_RAMVA</name>
<dbReference type="PROSITE" id="PS50940">
    <property type="entry name" value="CHIT_BIND_II"/>
    <property type="match status" value="1"/>
</dbReference>
<evidence type="ECO:0000313" key="4">
    <source>
        <dbReference type="EMBL" id="GAU95948.1"/>
    </source>
</evidence>
<dbReference type="PANTHER" id="PTHR22933:SF43">
    <property type="entry name" value="LP10131P"/>
    <property type="match status" value="1"/>
</dbReference>
<dbReference type="GO" id="GO:0005576">
    <property type="term" value="C:extracellular region"/>
    <property type="evidence" value="ECO:0007669"/>
    <property type="project" value="InterPro"/>
</dbReference>
<sequence>MLRCVLVSLCLVAVALAQNTGQLSVNVQTGRGSSSSRASSSQQRSGQNIRVGGSASSNGQANSQGGSSGGASASGFGDGGAATGNQQGGTVSQTDAERELARWVHPHGVVYPEIVSPGGVPPPQNPGVWDALDLLRGRGALISDEIQLILATAQPGKDYPILSDLPDTSFNCANVKQGGYYADTETRCQVFHRCDINGLETSYICPNQTVYNQITLVCDWFFNVDCALSAQFYDYSNARLYHSDWPLLDTPAERDQTQQQAALTGARVRVQAARGARADQSNQAQNY</sequence>
<evidence type="ECO:0000313" key="5">
    <source>
        <dbReference type="Proteomes" id="UP000186922"/>
    </source>
</evidence>
<feature type="domain" description="Chitin-binding type-2" evidence="3">
    <location>
        <begin position="169"/>
        <end position="228"/>
    </location>
</feature>
<feature type="signal peptide" evidence="2">
    <location>
        <begin position="1"/>
        <end position="17"/>
    </location>
</feature>
<reference evidence="4 5" key="1">
    <citation type="journal article" date="2016" name="Nat. Commun.">
        <title>Extremotolerant tardigrade genome and improved radiotolerance of human cultured cells by tardigrade-unique protein.</title>
        <authorList>
            <person name="Hashimoto T."/>
            <person name="Horikawa D.D."/>
            <person name="Saito Y."/>
            <person name="Kuwahara H."/>
            <person name="Kozuka-Hata H."/>
            <person name="Shin-I T."/>
            <person name="Minakuchi Y."/>
            <person name="Ohishi K."/>
            <person name="Motoyama A."/>
            <person name="Aizu T."/>
            <person name="Enomoto A."/>
            <person name="Kondo K."/>
            <person name="Tanaka S."/>
            <person name="Hara Y."/>
            <person name="Koshikawa S."/>
            <person name="Sagara H."/>
            <person name="Miura T."/>
            <person name="Yokobori S."/>
            <person name="Miyagawa K."/>
            <person name="Suzuki Y."/>
            <person name="Kubo T."/>
            <person name="Oyama M."/>
            <person name="Kohara Y."/>
            <person name="Fujiyama A."/>
            <person name="Arakawa K."/>
            <person name="Katayama T."/>
            <person name="Toyoda A."/>
            <person name="Kunieda T."/>
        </authorList>
    </citation>
    <scope>NUCLEOTIDE SEQUENCE [LARGE SCALE GENOMIC DNA]</scope>
    <source>
        <strain evidence="4 5">YOKOZUNA-1</strain>
    </source>
</reference>
<accession>A0A1D1VBR9</accession>
<dbReference type="Gene3D" id="2.170.140.10">
    <property type="entry name" value="Chitin binding domain"/>
    <property type="match status" value="1"/>
</dbReference>
<dbReference type="PANTHER" id="PTHR22933">
    <property type="entry name" value="FI18007P1-RELATED"/>
    <property type="match status" value="1"/>
</dbReference>
<organism evidence="4 5">
    <name type="scientific">Ramazzottius varieornatus</name>
    <name type="common">Water bear</name>
    <name type="synonym">Tardigrade</name>
    <dbReference type="NCBI Taxonomy" id="947166"/>
    <lineage>
        <taxon>Eukaryota</taxon>
        <taxon>Metazoa</taxon>
        <taxon>Ecdysozoa</taxon>
        <taxon>Tardigrada</taxon>
        <taxon>Eutardigrada</taxon>
        <taxon>Parachela</taxon>
        <taxon>Hypsibioidea</taxon>
        <taxon>Ramazzottiidae</taxon>
        <taxon>Ramazzottius</taxon>
    </lineage>
</organism>
<dbReference type="InterPro" id="IPR002557">
    <property type="entry name" value="Chitin-bd_dom"/>
</dbReference>
<evidence type="ECO:0000256" key="2">
    <source>
        <dbReference type="SAM" id="SignalP"/>
    </source>
</evidence>
<feature type="chain" id="PRO_5008898251" description="Chitin-binding type-2 domain-containing protein" evidence="2">
    <location>
        <begin position="18"/>
        <end position="287"/>
    </location>
</feature>
<keyword evidence="5" id="KW-1185">Reference proteome</keyword>
<dbReference type="InterPro" id="IPR036508">
    <property type="entry name" value="Chitin-bd_dom_sf"/>
</dbReference>
<dbReference type="InterPro" id="IPR052976">
    <property type="entry name" value="Scoloptoxin-like"/>
</dbReference>
<evidence type="ECO:0000256" key="1">
    <source>
        <dbReference type="SAM" id="MobiDB-lite"/>
    </source>
</evidence>
<dbReference type="AlphaFoldDB" id="A0A1D1VBR9"/>
<dbReference type="STRING" id="947166.A0A1D1VBR9"/>